<sequence>MLLSVIVTAQAYRTPLCDAADYDISLCAQRRVLQPYSEKDSTNVSTRRASPLLGLYSSQAGDNKMNEERDGPFTGDMFEAEVARNDVPLWTRVPYGI</sequence>
<proteinExistence type="predicted"/>
<dbReference type="EMBL" id="LN649229">
    <property type="protein sequence ID" value="CEI67042.1"/>
    <property type="molecule type" value="Genomic_DNA"/>
</dbReference>
<dbReference type="AlphaFoldDB" id="A0A2L2T838"/>
<protein>
    <submittedName>
        <fullName evidence="1">Uncharacterized protein</fullName>
    </submittedName>
</protein>
<dbReference type="Proteomes" id="UP000245910">
    <property type="component" value="Chromosome I"/>
</dbReference>
<organism evidence="1 2">
    <name type="scientific">Fusarium venenatum</name>
    <dbReference type="NCBI Taxonomy" id="56646"/>
    <lineage>
        <taxon>Eukaryota</taxon>
        <taxon>Fungi</taxon>
        <taxon>Dikarya</taxon>
        <taxon>Ascomycota</taxon>
        <taxon>Pezizomycotina</taxon>
        <taxon>Sordariomycetes</taxon>
        <taxon>Hypocreomycetidae</taxon>
        <taxon>Hypocreales</taxon>
        <taxon>Nectriaceae</taxon>
        <taxon>Fusarium</taxon>
    </lineage>
</organism>
<accession>A0A2L2T838</accession>
<evidence type="ECO:0000313" key="1">
    <source>
        <dbReference type="EMBL" id="CEI67042.1"/>
    </source>
</evidence>
<evidence type="ECO:0000313" key="2">
    <source>
        <dbReference type="Proteomes" id="UP000245910"/>
    </source>
</evidence>
<keyword evidence="2" id="KW-1185">Reference proteome</keyword>
<name>A0A2L2T838_9HYPO</name>
<reference evidence="2" key="1">
    <citation type="submission" date="2014-10" db="EMBL/GenBank/DDBJ databases">
        <authorList>
            <person name="King R."/>
        </authorList>
    </citation>
    <scope>NUCLEOTIDE SEQUENCE [LARGE SCALE GENOMIC DNA]</scope>
    <source>
        <strain evidence="2">A3/5</strain>
    </source>
</reference>